<feature type="region of interest" description="Disordered" evidence="1">
    <location>
        <begin position="63"/>
        <end position="82"/>
    </location>
</feature>
<dbReference type="AlphaFoldDB" id="A0A7C4Q2S6"/>
<evidence type="ECO:0000256" key="1">
    <source>
        <dbReference type="SAM" id="MobiDB-lite"/>
    </source>
</evidence>
<reference evidence="2" key="1">
    <citation type="journal article" date="2020" name="mSystems">
        <title>Genome- and Community-Level Interaction Insights into Carbon Utilization and Element Cycling Functions of Hydrothermarchaeota in Hydrothermal Sediment.</title>
        <authorList>
            <person name="Zhou Z."/>
            <person name="Liu Y."/>
            <person name="Xu W."/>
            <person name="Pan J."/>
            <person name="Luo Z.H."/>
            <person name="Li M."/>
        </authorList>
    </citation>
    <scope>NUCLEOTIDE SEQUENCE [LARGE SCALE GENOMIC DNA]</scope>
    <source>
        <strain evidence="2">SpSt-556</strain>
    </source>
</reference>
<gene>
    <name evidence="2" type="ORF">ENT17_07700</name>
</gene>
<comment type="caution">
    <text evidence="2">The sequence shown here is derived from an EMBL/GenBank/DDBJ whole genome shotgun (WGS) entry which is preliminary data.</text>
</comment>
<accession>A0A7C4Q2S6</accession>
<evidence type="ECO:0000313" key="2">
    <source>
        <dbReference type="EMBL" id="HGS87488.1"/>
    </source>
</evidence>
<sequence>MNKAFVPLLVFVLMVALILLVSEGMSGERWQAVATATVWRGVLPSTNTPVPQVERTQWWTEIKTPTPKPTLTPTTTPTEKVR</sequence>
<proteinExistence type="predicted"/>
<organism evidence="2">
    <name type="scientific">Bellilinea caldifistulae</name>
    <dbReference type="NCBI Taxonomy" id="360411"/>
    <lineage>
        <taxon>Bacteria</taxon>
        <taxon>Bacillati</taxon>
        <taxon>Chloroflexota</taxon>
        <taxon>Anaerolineae</taxon>
        <taxon>Anaerolineales</taxon>
        <taxon>Anaerolineaceae</taxon>
        <taxon>Bellilinea</taxon>
    </lineage>
</organism>
<name>A0A7C4Q2S6_9CHLR</name>
<protein>
    <submittedName>
        <fullName evidence="2">Uncharacterized protein</fullName>
    </submittedName>
</protein>
<dbReference type="EMBL" id="DSXR01000079">
    <property type="protein sequence ID" value="HGS87488.1"/>
    <property type="molecule type" value="Genomic_DNA"/>
</dbReference>